<dbReference type="RefSeq" id="WP_263414642.1">
    <property type="nucleotide sequence ID" value="NZ_BAABBH010000001.1"/>
</dbReference>
<dbReference type="SUPFAM" id="SSF88713">
    <property type="entry name" value="Glycoside hydrolase/deacetylase"/>
    <property type="match status" value="1"/>
</dbReference>
<dbReference type="CDD" id="cd10917">
    <property type="entry name" value="CE4_NodB_like_6s_7s"/>
    <property type="match status" value="1"/>
</dbReference>
<organism evidence="2 3">
    <name type="scientific">Terriglobus aquaticus</name>
    <dbReference type="NCBI Taxonomy" id="940139"/>
    <lineage>
        <taxon>Bacteria</taxon>
        <taxon>Pseudomonadati</taxon>
        <taxon>Acidobacteriota</taxon>
        <taxon>Terriglobia</taxon>
        <taxon>Terriglobales</taxon>
        <taxon>Acidobacteriaceae</taxon>
        <taxon>Terriglobus</taxon>
    </lineage>
</organism>
<evidence type="ECO:0000313" key="3">
    <source>
        <dbReference type="Proteomes" id="UP001634747"/>
    </source>
</evidence>
<dbReference type="InterPro" id="IPR002509">
    <property type="entry name" value="NODB_dom"/>
</dbReference>
<comment type="caution">
    <text evidence="2">The sequence shown here is derived from an EMBL/GenBank/DDBJ whole genome shotgun (WGS) entry which is preliminary data.</text>
</comment>
<dbReference type="InterPro" id="IPR050248">
    <property type="entry name" value="Polysacc_deacetylase_ArnD"/>
</dbReference>
<dbReference type="Gene3D" id="3.20.20.370">
    <property type="entry name" value="Glycoside hydrolase/deacetylase"/>
    <property type="match status" value="1"/>
</dbReference>
<dbReference type="EMBL" id="JBJYXY010000001">
    <property type="protein sequence ID" value="MFN2977187.1"/>
    <property type="molecule type" value="Genomic_DNA"/>
</dbReference>
<reference evidence="2 3" key="1">
    <citation type="submission" date="2024-12" db="EMBL/GenBank/DDBJ databases">
        <authorList>
            <person name="Lee Y."/>
        </authorList>
    </citation>
    <scope>NUCLEOTIDE SEQUENCE [LARGE SCALE GENOMIC DNA]</scope>
    <source>
        <strain evidence="2 3">03SUJ4</strain>
    </source>
</reference>
<evidence type="ECO:0000259" key="1">
    <source>
        <dbReference type="PROSITE" id="PS51677"/>
    </source>
</evidence>
<protein>
    <submittedName>
        <fullName evidence="2">Polysaccharide deacetylase family protein</fullName>
        <ecNumber evidence="2">3.-.-.-</ecNumber>
    </submittedName>
</protein>
<gene>
    <name evidence="2" type="ORF">ACK2TP_15555</name>
</gene>
<dbReference type="Proteomes" id="UP001634747">
    <property type="component" value="Unassembled WGS sequence"/>
</dbReference>
<evidence type="ECO:0000313" key="2">
    <source>
        <dbReference type="EMBL" id="MFN2977187.1"/>
    </source>
</evidence>
<proteinExistence type="predicted"/>
<feature type="domain" description="NodB homology" evidence="1">
    <location>
        <begin position="52"/>
        <end position="242"/>
    </location>
</feature>
<dbReference type="GO" id="GO:0016787">
    <property type="term" value="F:hydrolase activity"/>
    <property type="evidence" value="ECO:0007669"/>
    <property type="project" value="UniProtKB-KW"/>
</dbReference>
<dbReference type="EC" id="3.-.-.-" evidence="2"/>
<dbReference type="InterPro" id="IPR011330">
    <property type="entry name" value="Glyco_hydro/deAcase_b/a-brl"/>
</dbReference>
<keyword evidence="3" id="KW-1185">Reference proteome</keyword>
<dbReference type="Pfam" id="PF01522">
    <property type="entry name" value="Polysacc_deac_1"/>
    <property type="match status" value="1"/>
</dbReference>
<sequence length="259" mass="28398">MQTWQTAAVVTAAGVGALGLVTGGLSYAAGWPTSQIFGKTLIDVPDPDPSRHTVALTYDDGPSARNTEPLLELLAEHGVRATFFLIGNHVRRHPAIARRVASAGHLIGNHTEMHPNLARKSDARVRTELERTQAILQDTLGISPRVFRAPYGSRRPGVFRIARSLGLEPVQWNVTAHDWEPLGSERILRNVDRGIEQNRKRGRTSNVLLHDASHLDGDSPHSRADSIAVTAALVARPDLQFVTVDRWIEKALPVRSARP</sequence>
<keyword evidence="2" id="KW-0378">Hydrolase</keyword>
<name>A0ABW9KN16_9BACT</name>
<accession>A0ABW9KN16</accession>
<dbReference type="PROSITE" id="PS51677">
    <property type="entry name" value="NODB"/>
    <property type="match status" value="1"/>
</dbReference>
<dbReference type="PANTHER" id="PTHR10587">
    <property type="entry name" value="GLYCOSYL TRANSFERASE-RELATED"/>
    <property type="match status" value="1"/>
</dbReference>